<dbReference type="AlphaFoldDB" id="A0AAW1UII9"/>
<evidence type="ECO:0000256" key="3">
    <source>
        <dbReference type="ARBA" id="ARBA00022475"/>
    </source>
</evidence>
<gene>
    <name evidence="9" type="ORF">WA026_023543</name>
</gene>
<keyword evidence="3" id="KW-1003">Cell membrane</keyword>
<keyword evidence="4 8" id="KW-0812">Transmembrane</keyword>
<comment type="caution">
    <text evidence="9">The sequence shown here is derived from an EMBL/GenBank/DDBJ whole genome shotgun (WGS) entry which is preliminary data.</text>
</comment>
<sequence>MEIHYKLNAKILFLALFGVILMISSYFMFVYEPVQMIVKKLLSLSPGSLFFYLWRDPPYKIYINLYLFTVTNQEKFTNGEEKLSVKEMGPYCFQEILLHTNTTFHPNGTISFIPVRHLKFIRERSVGDPEVDRLITPNIPLVGMTAMLRDSSMFTNLGLTMVSNTANAKSFVNVTVHEYLFGYDDLLVKLANTALPTWINFEKFGLFERIMALDNSSNVVTLTTDYTKATPQNPLYIPEETQRNFYIQEYNGSPGLHHWGYEDTEGNETLETNSRCNFIGGAFDGTLFPKDLTMDQKFNLYRRAFCRPIPVKPIREVVQDGFDGIEYGLQEGFLQQPSVNPKNSCFCKDGSDCLPRGIASIAPCYYDIPITISQPHFYNAEPWLEKSINGLKPNKSKHDINFVLHKKLGVPIKANLRIQVNLDVGKTKYNAKTTIFNNLHLPLCWFELQVDEVPTMVRFLASVAFDIAPVAQNILKFIFAILGTAMISSSALWLLHTSRINDSISPLENLPFSRFSLRRSSEYKPIPVINIPQEYFRPDLRISK</sequence>
<dbReference type="PRINTS" id="PR01609">
    <property type="entry name" value="CD36FAMILY"/>
</dbReference>
<feature type="transmembrane region" description="Helical" evidence="8">
    <location>
        <begin position="12"/>
        <end position="31"/>
    </location>
</feature>
<dbReference type="InterPro" id="IPR002159">
    <property type="entry name" value="CD36_fam"/>
</dbReference>
<dbReference type="EMBL" id="JARQZJ010000085">
    <property type="protein sequence ID" value="KAK9882844.1"/>
    <property type="molecule type" value="Genomic_DNA"/>
</dbReference>
<evidence type="ECO:0000313" key="10">
    <source>
        <dbReference type="Proteomes" id="UP001431783"/>
    </source>
</evidence>
<evidence type="ECO:0008006" key="11">
    <source>
        <dbReference type="Google" id="ProtNLM"/>
    </source>
</evidence>
<organism evidence="9 10">
    <name type="scientific">Henosepilachna vigintioctopunctata</name>
    <dbReference type="NCBI Taxonomy" id="420089"/>
    <lineage>
        <taxon>Eukaryota</taxon>
        <taxon>Metazoa</taxon>
        <taxon>Ecdysozoa</taxon>
        <taxon>Arthropoda</taxon>
        <taxon>Hexapoda</taxon>
        <taxon>Insecta</taxon>
        <taxon>Pterygota</taxon>
        <taxon>Neoptera</taxon>
        <taxon>Endopterygota</taxon>
        <taxon>Coleoptera</taxon>
        <taxon>Polyphaga</taxon>
        <taxon>Cucujiformia</taxon>
        <taxon>Coccinelloidea</taxon>
        <taxon>Coccinellidae</taxon>
        <taxon>Epilachninae</taxon>
        <taxon>Epilachnini</taxon>
        <taxon>Henosepilachna</taxon>
    </lineage>
</organism>
<proteinExistence type="inferred from homology"/>
<dbReference type="PANTHER" id="PTHR11923:SF104">
    <property type="entry name" value="FI07620P"/>
    <property type="match status" value="1"/>
</dbReference>
<dbReference type="PANTHER" id="PTHR11923">
    <property type="entry name" value="SCAVENGER RECEPTOR CLASS B TYPE-1 SR-B1"/>
    <property type="match status" value="1"/>
</dbReference>
<dbReference type="GO" id="GO:0005886">
    <property type="term" value="C:plasma membrane"/>
    <property type="evidence" value="ECO:0007669"/>
    <property type="project" value="UniProtKB-SubCell"/>
</dbReference>
<reference evidence="9 10" key="1">
    <citation type="submission" date="2023-03" db="EMBL/GenBank/DDBJ databases">
        <title>Genome insight into feeding habits of ladybird beetles.</title>
        <authorList>
            <person name="Li H.-S."/>
            <person name="Huang Y.-H."/>
            <person name="Pang H."/>
        </authorList>
    </citation>
    <scope>NUCLEOTIDE SEQUENCE [LARGE SCALE GENOMIC DNA]</scope>
    <source>
        <strain evidence="9">SYSU_2023b</strain>
        <tissue evidence="9">Whole body</tissue>
    </source>
</reference>
<keyword evidence="7" id="KW-0325">Glycoprotein</keyword>
<comment type="subcellular location">
    <subcellularLocation>
        <location evidence="1">Cell membrane</location>
    </subcellularLocation>
</comment>
<evidence type="ECO:0000256" key="4">
    <source>
        <dbReference type="ARBA" id="ARBA00022692"/>
    </source>
</evidence>
<keyword evidence="10" id="KW-1185">Reference proteome</keyword>
<evidence type="ECO:0000256" key="7">
    <source>
        <dbReference type="ARBA" id="ARBA00023180"/>
    </source>
</evidence>
<name>A0AAW1UII9_9CUCU</name>
<protein>
    <recommendedName>
        <fullName evidence="11">Scavenger receptor class B member 1</fullName>
    </recommendedName>
</protein>
<evidence type="ECO:0000256" key="5">
    <source>
        <dbReference type="ARBA" id="ARBA00022989"/>
    </source>
</evidence>
<dbReference type="Pfam" id="PF01130">
    <property type="entry name" value="CD36"/>
    <property type="match status" value="1"/>
</dbReference>
<evidence type="ECO:0000256" key="8">
    <source>
        <dbReference type="SAM" id="Phobius"/>
    </source>
</evidence>
<dbReference type="Proteomes" id="UP001431783">
    <property type="component" value="Unassembled WGS sequence"/>
</dbReference>
<comment type="similarity">
    <text evidence="2">Belongs to the CD36 family.</text>
</comment>
<accession>A0AAW1UII9</accession>
<evidence type="ECO:0000256" key="2">
    <source>
        <dbReference type="ARBA" id="ARBA00010532"/>
    </source>
</evidence>
<dbReference type="GO" id="GO:0005044">
    <property type="term" value="F:scavenger receptor activity"/>
    <property type="evidence" value="ECO:0007669"/>
    <property type="project" value="TreeGrafter"/>
</dbReference>
<evidence type="ECO:0000256" key="6">
    <source>
        <dbReference type="ARBA" id="ARBA00023136"/>
    </source>
</evidence>
<keyword evidence="6 8" id="KW-0472">Membrane</keyword>
<dbReference type="GO" id="GO:0005737">
    <property type="term" value="C:cytoplasm"/>
    <property type="evidence" value="ECO:0007669"/>
    <property type="project" value="TreeGrafter"/>
</dbReference>
<keyword evidence="5 8" id="KW-1133">Transmembrane helix</keyword>
<evidence type="ECO:0000313" key="9">
    <source>
        <dbReference type="EMBL" id="KAK9882844.1"/>
    </source>
</evidence>
<evidence type="ECO:0000256" key="1">
    <source>
        <dbReference type="ARBA" id="ARBA00004236"/>
    </source>
</evidence>